<dbReference type="Pfam" id="PF03478">
    <property type="entry name" value="Beta-prop_KIB1-4"/>
    <property type="match status" value="1"/>
</dbReference>
<sequence>MLMIYETSSNEYEVYELNFLKMEWVKMQNFGDQALFLGHIKGSGCCNVTTWKGSRQPSNCIHVVGYQTFVYTLHFLDERSSFPGFRLLGL</sequence>
<evidence type="ECO:0000313" key="2">
    <source>
        <dbReference type="EMBL" id="KAK7839074.1"/>
    </source>
</evidence>
<feature type="non-terminal residue" evidence="2">
    <location>
        <position position="90"/>
    </location>
</feature>
<protein>
    <recommendedName>
        <fullName evidence="1">KIB1-4 beta-propeller domain-containing protein</fullName>
    </recommendedName>
</protein>
<reference evidence="2 3" key="1">
    <citation type="journal article" date="2018" name="Sci. Data">
        <title>The draft genome sequence of cork oak.</title>
        <authorList>
            <person name="Ramos A.M."/>
            <person name="Usie A."/>
            <person name="Barbosa P."/>
            <person name="Barros P.M."/>
            <person name="Capote T."/>
            <person name="Chaves I."/>
            <person name="Simoes F."/>
            <person name="Abreu I."/>
            <person name="Carrasquinho I."/>
            <person name="Faro C."/>
            <person name="Guimaraes J.B."/>
            <person name="Mendonca D."/>
            <person name="Nobrega F."/>
            <person name="Rodrigues L."/>
            <person name="Saibo N.J.M."/>
            <person name="Varela M.C."/>
            <person name="Egas C."/>
            <person name="Matos J."/>
            <person name="Miguel C.M."/>
            <person name="Oliveira M.M."/>
            <person name="Ricardo C.P."/>
            <person name="Goncalves S."/>
        </authorList>
    </citation>
    <scope>NUCLEOTIDE SEQUENCE [LARGE SCALE GENOMIC DNA]</scope>
    <source>
        <strain evidence="3">cv. HL8</strain>
    </source>
</reference>
<keyword evidence="3" id="KW-1185">Reference proteome</keyword>
<comment type="caution">
    <text evidence="2">The sequence shown here is derived from an EMBL/GenBank/DDBJ whole genome shotgun (WGS) entry which is preliminary data.</text>
</comment>
<organism evidence="2 3">
    <name type="scientific">Quercus suber</name>
    <name type="common">Cork oak</name>
    <dbReference type="NCBI Taxonomy" id="58331"/>
    <lineage>
        <taxon>Eukaryota</taxon>
        <taxon>Viridiplantae</taxon>
        <taxon>Streptophyta</taxon>
        <taxon>Embryophyta</taxon>
        <taxon>Tracheophyta</taxon>
        <taxon>Spermatophyta</taxon>
        <taxon>Magnoliopsida</taxon>
        <taxon>eudicotyledons</taxon>
        <taxon>Gunneridae</taxon>
        <taxon>Pentapetalae</taxon>
        <taxon>rosids</taxon>
        <taxon>fabids</taxon>
        <taxon>Fagales</taxon>
        <taxon>Fagaceae</taxon>
        <taxon>Quercus</taxon>
    </lineage>
</organism>
<evidence type="ECO:0000259" key="1">
    <source>
        <dbReference type="Pfam" id="PF03478"/>
    </source>
</evidence>
<dbReference type="AlphaFoldDB" id="A0AAW0KJ09"/>
<name>A0AAW0KJ09_QUESU</name>
<proteinExistence type="predicted"/>
<dbReference type="Proteomes" id="UP000237347">
    <property type="component" value="Unassembled WGS sequence"/>
</dbReference>
<dbReference type="InterPro" id="IPR005174">
    <property type="entry name" value="KIB1-4_b-propeller"/>
</dbReference>
<evidence type="ECO:0000313" key="3">
    <source>
        <dbReference type="Proteomes" id="UP000237347"/>
    </source>
</evidence>
<feature type="domain" description="KIB1-4 beta-propeller" evidence="1">
    <location>
        <begin position="8"/>
        <end position="64"/>
    </location>
</feature>
<accession>A0AAW0KJ09</accession>
<gene>
    <name evidence="2" type="ORF">CFP56_018782</name>
</gene>
<dbReference type="EMBL" id="PKMF04000291">
    <property type="protein sequence ID" value="KAK7839074.1"/>
    <property type="molecule type" value="Genomic_DNA"/>
</dbReference>